<comment type="caution">
    <text evidence="2">The sequence shown here is derived from an EMBL/GenBank/DDBJ whole genome shotgun (WGS) entry which is preliminary data.</text>
</comment>
<dbReference type="AlphaFoldDB" id="A0A7Z8JZL8"/>
<dbReference type="Proteomes" id="UP000308121">
    <property type="component" value="Unassembled WGS sequence"/>
</dbReference>
<feature type="region of interest" description="Disordered" evidence="1">
    <location>
        <begin position="229"/>
        <end position="254"/>
    </location>
</feature>
<name>A0A7Z8JZL8_9CELL</name>
<organism evidence="2 3">
    <name type="scientific">Cellulomonas hominis</name>
    <dbReference type="NCBI Taxonomy" id="156981"/>
    <lineage>
        <taxon>Bacteria</taxon>
        <taxon>Bacillati</taxon>
        <taxon>Actinomycetota</taxon>
        <taxon>Actinomycetes</taxon>
        <taxon>Micrococcales</taxon>
        <taxon>Cellulomonadaceae</taxon>
        <taxon>Cellulomonas</taxon>
    </lineage>
</organism>
<evidence type="ECO:0000256" key="1">
    <source>
        <dbReference type="SAM" id="MobiDB-lite"/>
    </source>
</evidence>
<evidence type="ECO:0000313" key="2">
    <source>
        <dbReference type="EMBL" id="TKR23800.1"/>
    </source>
</evidence>
<accession>A0A7Z8JZL8</accession>
<gene>
    <name evidence="2" type="ORF">FA014_09365</name>
</gene>
<evidence type="ECO:0000313" key="3">
    <source>
        <dbReference type="Proteomes" id="UP000308121"/>
    </source>
</evidence>
<sequence>MDELGTAPRASGRWSRTPVARWPVAVAVGLALVAVPSSATARTTGGEPLVTVSGTPLVHTFDLAVPGDAAVGEWGVSTSAASPTPFDGSLAADEPVPDPAFAEALVVQYGTLDGTGRVVAWHDAGTLAEPVSLSQALGRPTTVAAGEPARVPVRVRLPDPGALDLAPGRSLAVTATFTVDYLSDDTAATPPARPVAGHGPLAMTGADLRLLGLLGAAGVLAGSLLRGTRTRDRRDHPAGRAGSGGAGDRGWEAG</sequence>
<dbReference type="OrthoDB" id="5149174at2"/>
<proteinExistence type="predicted"/>
<feature type="compositionally biased region" description="Basic and acidic residues" evidence="1">
    <location>
        <begin position="229"/>
        <end position="238"/>
    </location>
</feature>
<reference evidence="2 3" key="1">
    <citation type="submission" date="2019-05" db="EMBL/GenBank/DDBJ databases">
        <title>Genome sequence of Cellulomonas hominis strain CS1.</title>
        <authorList>
            <person name="Belmont J."/>
            <person name="Maclea K.S."/>
        </authorList>
    </citation>
    <scope>NUCLEOTIDE SEQUENCE [LARGE SCALE GENOMIC DNA]</scope>
    <source>
        <strain evidence="2 3">CS1</strain>
    </source>
</reference>
<dbReference type="EMBL" id="SZYE01000060">
    <property type="protein sequence ID" value="TKR23800.1"/>
    <property type="molecule type" value="Genomic_DNA"/>
</dbReference>
<dbReference type="RefSeq" id="WP_154729423.1">
    <property type="nucleotide sequence ID" value="NZ_SZYE01000060.1"/>
</dbReference>
<protein>
    <submittedName>
        <fullName evidence="2">Uncharacterized protein</fullName>
    </submittedName>
</protein>